<proteinExistence type="predicted"/>
<dbReference type="AlphaFoldDB" id="A0AAX4KV85"/>
<evidence type="ECO:0000313" key="2">
    <source>
        <dbReference type="Proteomes" id="UP001358614"/>
    </source>
</evidence>
<gene>
    <name evidence="1" type="ORF">V865_008496</name>
</gene>
<name>A0AAX4KV85_9TREE</name>
<reference evidence="1 2" key="1">
    <citation type="submission" date="2024-01" db="EMBL/GenBank/DDBJ databases">
        <title>Comparative genomics of Cryptococcus and Kwoniella reveals pathogenesis evolution and contrasting modes of karyotype evolution via chromosome fusion or intercentromeric recombination.</title>
        <authorList>
            <person name="Coelho M.A."/>
            <person name="David-Palma M."/>
            <person name="Shea T."/>
            <person name="Bowers K."/>
            <person name="McGinley-Smith S."/>
            <person name="Mohammad A.W."/>
            <person name="Gnirke A."/>
            <person name="Yurkov A.M."/>
            <person name="Nowrousian M."/>
            <person name="Sun S."/>
            <person name="Cuomo C.A."/>
            <person name="Heitman J."/>
        </authorList>
    </citation>
    <scope>NUCLEOTIDE SEQUENCE [LARGE SCALE GENOMIC DNA]</scope>
    <source>
        <strain evidence="1 2">PYCC6329</strain>
    </source>
</reference>
<organism evidence="1 2">
    <name type="scientific">Kwoniella europaea PYCC6329</name>
    <dbReference type="NCBI Taxonomy" id="1423913"/>
    <lineage>
        <taxon>Eukaryota</taxon>
        <taxon>Fungi</taxon>
        <taxon>Dikarya</taxon>
        <taxon>Basidiomycota</taxon>
        <taxon>Agaricomycotina</taxon>
        <taxon>Tremellomycetes</taxon>
        <taxon>Tremellales</taxon>
        <taxon>Cryptococcaceae</taxon>
        <taxon>Kwoniella</taxon>
    </lineage>
</organism>
<dbReference type="GeneID" id="91107297"/>
<dbReference type="KEGG" id="ker:91107297"/>
<evidence type="ECO:0000313" key="1">
    <source>
        <dbReference type="EMBL" id="WWD10361.1"/>
    </source>
</evidence>
<dbReference type="EMBL" id="CP144091">
    <property type="protein sequence ID" value="WWD10361.1"/>
    <property type="molecule type" value="Genomic_DNA"/>
</dbReference>
<dbReference type="RefSeq" id="XP_066088328.1">
    <property type="nucleotide sequence ID" value="XM_066232231.1"/>
</dbReference>
<accession>A0AAX4KV85</accession>
<dbReference type="Proteomes" id="UP001358614">
    <property type="component" value="Chromosome 3"/>
</dbReference>
<keyword evidence="2" id="KW-1185">Reference proteome</keyword>
<sequence length="369" mass="42950">MLSSIRHLHFVYDFIKVPENQEDEWIFGFKLIDYWENIPNLSRVIEGCKESIKQIERFHLNDVHHHSLQLGLFRKLKTVSFGYKEKLFFPDYRSYDQFRQIEKQKQRQHQRQIIISPNQARAYSKKEVESISSSWMENIQSLIKPLHICREVVNGPLGFGFSSSTRINSSPHYGSVPHTYTLHYSSRHRMSDQIPNYIYGTLNRLILEDVVLEDFGGEAEEDEDEDDERFRAVRVFNWICDITMSQFIPERNTKSSSSMMSHNGKTIVPDTTRIRVYSTMDWKEINEGRKLLLIDPIYGPIVNTDRSISMRQPVDIDDTDTPTPRKPVCQLQTPKLVENGVVIELMRMKDAGTCPACGAHGEFGRCPTI</sequence>
<protein>
    <submittedName>
        <fullName evidence="1">Uncharacterized protein</fullName>
    </submittedName>
</protein>